<dbReference type="Gene3D" id="3.40.190.80">
    <property type="match status" value="1"/>
</dbReference>
<dbReference type="PRINTS" id="PR00115">
    <property type="entry name" value="F16BPHPHTASE"/>
</dbReference>
<feature type="domain" description="Fructose-1-6-bisphosphatase class I N-terminal" evidence="14">
    <location>
        <begin position="5"/>
        <end position="196"/>
    </location>
</feature>
<evidence type="ECO:0000313" key="16">
    <source>
        <dbReference type="EMBL" id="PWG80831.1"/>
    </source>
</evidence>
<feature type="binding site" evidence="12">
    <location>
        <begin position="118"/>
        <end position="121"/>
    </location>
    <ligand>
        <name>substrate</name>
    </ligand>
</feature>
<dbReference type="FunFam" id="3.30.540.10:FF:000002">
    <property type="entry name" value="Fructose-1,6-bisphosphatase class 1"/>
    <property type="match status" value="1"/>
</dbReference>
<evidence type="ECO:0000256" key="6">
    <source>
        <dbReference type="ARBA" id="ARBA00022723"/>
    </source>
</evidence>
<dbReference type="EMBL" id="QEAS01000007">
    <property type="protein sequence ID" value="PWG80831.1"/>
    <property type="molecule type" value="Genomic_DNA"/>
</dbReference>
<comment type="caution">
    <text evidence="12">Lacks conserved residue(s) required for the propagation of feature annotation.</text>
</comment>
<feature type="binding site" evidence="12">
    <location>
        <position position="279"/>
    </location>
    <ligand>
        <name>Mg(2+)</name>
        <dbReference type="ChEBI" id="CHEBI:18420"/>
        <label>2</label>
    </ligand>
</feature>
<sequence>MSAVKTLGQFIIEKQKDFPYAKGELSRLLRDIGIAAKIVNREVNKAGLVDILGEIGTTNSHGESQKKLDVFANEQFISALTCGGECCIVVSEENDDPVYIDSEVSRDAKYIVAIDPLDGSSNIDVNVAVGTIFSIYRRKSTVGKAVVEDALQKGIEQVAAGYVVYGSSAMLVYTTGKGVNGFTLDPSIGEFCLSHPDMKIPKEGYIYSINEGNYVHFPDGVKKYIKYCQVMDKETQRPYSSRYIGSMVADLHRNIIKGGIFIYPTTASAPRGKLRLVYECNPMAFIIEQAGGRATDGFERILDKEVGSLHQRSAIFLGSENMVLKAEEMMRDFSPELGKTIEKQVSAAKESPDVTKITV</sequence>
<dbReference type="FunFam" id="3.40.190.80:FF:000001">
    <property type="entry name" value="Fructose-1,6-bisphosphatase class 1"/>
    <property type="match status" value="1"/>
</dbReference>
<dbReference type="GO" id="GO:0042132">
    <property type="term" value="F:fructose 1,6-bisphosphate 1-phosphatase activity"/>
    <property type="evidence" value="ECO:0007669"/>
    <property type="project" value="UniProtKB-UniRule"/>
</dbReference>
<feature type="binding site" evidence="12">
    <location>
        <position position="243"/>
    </location>
    <ligand>
        <name>substrate</name>
    </ligand>
</feature>
<reference evidence="16 17" key="1">
    <citation type="submission" date="2018-04" db="EMBL/GenBank/DDBJ databases">
        <title>Pedobacter chongqingensis sp. nov., isolated from a rottenly hemp rope.</title>
        <authorList>
            <person name="Cai Y."/>
        </authorList>
    </citation>
    <scope>NUCLEOTIDE SEQUENCE [LARGE SCALE GENOMIC DNA]</scope>
    <source>
        <strain evidence="16 17">FJ4-8</strain>
    </source>
</reference>
<dbReference type="SUPFAM" id="SSF56655">
    <property type="entry name" value="Carbohydrate phosphatase"/>
    <property type="match status" value="1"/>
</dbReference>
<dbReference type="InterPro" id="IPR028343">
    <property type="entry name" value="FBPtase"/>
</dbReference>
<proteinExistence type="inferred from homology"/>
<dbReference type="RefSeq" id="WP_109415687.1">
    <property type="nucleotide sequence ID" value="NZ_QEAS01000007.1"/>
</dbReference>
<evidence type="ECO:0000256" key="1">
    <source>
        <dbReference type="ARBA" id="ARBA00001273"/>
    </source>
</evidence>
<comment type="similarity">
    <text evidence="3 12 13">Belongs to the FBPase class 1 family.</text>
</comment>
<comment type="cofactor">
    <cofactor evidence="12">
        <name>Mg(2+)</name>
        <dbReference type="ChEBI" id="CHEBI:18420"/>
    </cofactor>
    <text evidence="12">Binds 2 magnesium ions per subunit.</text>
</comment>
<keyword evidence="9 12" id="KW-0119">Carbohydrate metabolism</keyword>
<feature type="domain" description="Fructose-1-6-bisphosphatase class 1 C-terminal" evidence="15">
    <location>
        <begin position="200"/>
        <end position="330"/>
    </location>
</feature>
<dbReference type="GO" id="GO:0030388">
    <property type="term" value="P:fructose 1,6-bisphosphate metabolic process"/>
    <property type="evidence" value="ECO:0007669"/>
    <property type="project" value="TreeGrafter"/>
</dbReference>
<dbReference type="GO" id="GO:0006094">
    <property type="term" value="P:gluconeogenesis"/>
    <property type="evidence" value="ECO:0007669"/>
    <property type="project" value="UniProtKB-UniRule"/>
</dbReference>
<gene>
    <name evidence="12" type="primary">fbp</name>
    <name evidence="16" type="ORF">DDR33_10270</name>
</gene>
<comment type="subcellular location">
    <subcellularLocation>
        <location evidence="12">Cytoplasm</location>
    </subcellularLocation>
</comment>
<dbReference type="Gene3D" id="3.30.540.10">
    <property type="entry name" value="Fructose-1,6-Bisphosphatase, subunit A, domain 1"/>
    <property type="match status" value="1"/>
</dbReference>
<evidence type="ECO:0000256" key="4">
    <source>
        <dbReference type="ARBA" id="ARBA00013093"/>
    </source>
</evidence>
<evidence type="ECO:0000256" key="11">
    <source>
        <dbReference type="ARBA" id="ARBA00081210"/>
    </source>
</evidence>
<keyword evidence="7 12" id="KW-0378">Hydrolase</keyword>
<feature type="binding site" evidence="12">
    <location>
        <position position="118"/>
    </location>
    <ligand>
        <name>Mg(2+)</name>
        <dbReference type="ChEBI" id="CHEBI:18420"/>
        <label>2</label>
    </ligand>
</feature>
<dbReference type="OrthoDB" id="9806756at2"/>
<dbReference type="NCBIfam" id="NF006778">
    <property type="entry name" value="PRK09293.1-1"/>
    <property type="match status" value="1"/>
</dbReference>
<comment type="subunit">
    <text evidence="12">Homotetramer.</text>
</comment>
<keyword evidence="17" id="KW-1185">Reference proteome</keyword>
<dbReference type="CDD" id="cd00354">
    <property type="entry name" value="FBPase"/>
    <property type="match status" value="1"/>
</dbReference>
<keyword evidence="6 12" id="KW-0479">Metal-binding</keyword>
<comment type="caution">
    <text evidence="16">The sequence shown here is derived from an EMBL/GenBank/DDBJ whole genome shotgun (WGS) entry which is preliminary data.</text>
</comment>
<dbReference type="PIRSF" id="PIRSF500210">
    <property type="entry name" value="FBPtase"/>
    <property type="match status" value="1"/>
</dbReference>
<evidence type="ECO:0000259" key="14">
    <source>
        <dbReference type="Pfam" id="PF00316"/>
    </source>
</evidence>
<dbReference type="Pfam" id="PF00316">
    <property type="entry name" value="FBPase"/>
    <property type="match status" value="1"/>
</dbReference>
<evidence type="ECO:0000256" key="8">
    <source>
        <dbReference type="ARBA" id="ARBA00022842"/>
    </source>
</evidence>
<feature type="binding site" evidence="12">
    <location>
        <position position="92"/>
    </location>
    <ligand>
        <name>Mg(2+)</name>
        <dbReference type="ChEBI" id="CHEBI:18420"/>
        <label>1</label>
    </ligand>
</feature>
<feature type="binding site" evidence="12">
    <location>
        <position position="273"/>
    </location>
    <ligand>
        <name>substrate</name>
    </ligand>
</feature>
<organism evidence="16 17">
    <name type="scientific">Pararcticibacter amylolyticus</name>
    <dbReference type="NCBI Taxonomy" id="2173175"/>
    <lineage>
        <taxon>Bacteria</taxon>
        <taxon>Pseudomonadati</taxon>
        <taxon>Bacteroidota</taxon>
        <taxon>Sphingobacteriia</taxon>
        <taxon>Sphingobacteriales</taxon>
        <taxon>Sphingobacteriaceae</taxon>
        <taxon>Pararcticibacter</taxon>
    </lineage>
</organism>
<evidence type="ECO:0000256" key="5">
    <source>
        <dbReference type="ARBA" id="ARBA00022490"/>
    </source>
</evidence>
<dbReference type="GO" id="GO:0006000">
    <property type="term" value="P:fructose metabolic process"/>
    <property type="evidence" value="ECO:0007669"/>
    <property type="project" value="TreeGrafter"/>
</dbReference>
<dbReference type="AlphaFoldDB" id="A0A2U2PHG8"/>
<evidence type="ECO:0000256" key="9">
    <source>
        <dbReference type="ARBA" id="ARBA00023277"/>
    </source>
</evidence>
<evidence type="ECO:0000256" key="10">
    <source>
        <dbReference type="ARBA" id="ARBA00072069"/>
    </source>
</evidence>
<feature type="binding site" evidence="12">
    <location>
        <position position="115"/>
    </location>
    <ligand>
        <name>Mg(2+)</name>
        <dbReference type="ChEBI" id="CHEBI:18420"/>
        <label>1</label>
    </ligand>
</feature>
<evidence type="ECO:0000313" key="17">
    <source>
        <dbReference type="Proteomes" id="UP000245647"/>
    </source>
</evidence>
<comment type="catalytic activity">
    <reaction evidence="1 12">
        <text>beta-D-fructose 1,6-bisphosphate + H2O = beta-D-fructose 6-phosphate + phosphate</text>
        <dbReference type="Rhea" id="RHEA:11064"/>
        <dbReference type="ChEBI" id="CHEBI:15377"/>
        <dbReference type="ChEBI" id="CHEBI:32966"/>
        <dbReference type="ChEBI" id="CHEBI:43474"/>
        <dbReference type="ChEBI" id="CHEBI:57634"/>
        <dbReference type="EC" id="3.1.3.11"/>
    </reaction>
</comment>
<dbReference type="GO" id="GO:0006002">
    <property type="term" value="P:fructose 6-phosphate metabolic process"/>
    <property type="evidence" value="ECO:0007669"/>
    <property type="project" value="TreeGrafter"/>
</dbReference>
<feature type="binding site" evidence="12">
    <location>
        <position position="115"/>
    </location>
    <ligand>
        <name>Mg(2+)</name>
        <dbReference type="ChEBI" id="CHEBI:18420"/>
        <label>2</label>
    </ligand>
</feature>
<comment type="pathway">
    <text evidence="2">Carbohydrate biosynthesis; Calvin cycle.</text>
</comment>
<evidence type="ECO:0000256" key="3">
    <source>
        <dbReference type="ARBA" id="ARBA00010941"/>
    </source>
</evidence>
<name>A0A2U2PHG8_9SPHI</name>
<dbReference type="InterPro" id="IPR044015">
    <property type="entry name" value="FBPase_C_dom"/>
</dbReference>
<dbReference type="PANTHER" id="PTHR11556">
    <property type="entry name" value="FRUCTOSE-1,6-BISPHOSPHATASE-RELATED"/>
    <property type="match status" value="1"/>
</dbReference>
<feature type="binding site" evidence="12">
    <location>
        <position position="117"/>
    </location>
    <ligand>
        <name>Mg(2+)</name>
        <dbReference type="ChEBI" id="CHEBI:18420"/>
        <label>1</label>
    </ligand>
</feature>
<dbReference type="PANTHER" id="PTHR11556:SF35">
    <property type="entry name" value="SEDOHEPTULOSE-1,7-BISPHOSPHATASE, CHLOROPLASTIC"/>
    <property type="match status" value="1"/>
</dbReference>
<accession>A0A2U2PHG8</accession>
<keyword evidence="8 12" id="KW-0460">Magnesium</keyword>
<evidence type="ECO:0000256" key="13">
    <source>
        <dbReference type="RuleBase" id="RU000508"/>
    </source>
</evidence>
<dbReference type="HAMAP" id="MF_01855">
    <property type="entry name" value="FBPase_class1"/>
    <property type="match status" value="1"/>
</dbReference>
<protein>
    <recommendedName>
        <fullName evidence="10 12">Fructose-1,6-bisphosphatase class 1</fullName>
        <shortName evidence="12">FBPase class 1</shortName>
        <ecNumber evidence="4 12">3.1.3.11</ecNumber>
    </recommendedName>
    <alternativeName>
        <fullName evidence="11 12">D-fructose-1,6-bisphosphate 1-phosphohydrolase class 1</fullName>
    </alternativeName>
</protein>
<evidence type="ECO:0000256" key="12">
    <source>
        <dbReference type="HAMAP-Rule" id="MF_01855"/>
    </source>
</evidence>
<dbReference type="PROSITE" id="PS00124">
    <property type="entry name" value="FBPASE"/>
    <property type="match status" value="1"/>
</dbReference>
<dbReference type="InterPro" id="IPR033391">
    <property type="entry name" value="FBPase_N"/>
</dbReference>
<evidence type="ECO:0000256" key="7">
    <source>
        <dbReference type="ARBA" id="ARBA00022801"/>
    </source>
</evidence>
<keyword evidence="5 12" id="KW-0963">Cytoplasm</keyword>
<feature type="binding site" evidence="12">
    <location>
        <position position="210"/>
    </location>
    <ligand>
        <name>substrate</name>
    </ligand>
</feature>
<dbReference type="PIRSF" id="PIRSF000904">
    <property type="entry name" value="FBPtase_SBPase"/>
    <property type="match status" value="1"/>
</dbReference>
<dbReference type="GO" id="GO:0005829">
    <property type="term" value="C:cytosol"/>
    <property type="evidence" value="ECO:0007669"/>
    <property type="project" value="TreeGrafter"/>
</dbReference>
<dbReference type="EC" id="3.1.3.11" evidence="4 12"/>
<evidence type="ECO:0000256" key="2">
    <source>
        <dbReference type="ARBA" id="ARBA00005215"/>
    </source>
</evidence>
<dbReference type="GO" id="GO:0000287">
    <property type="term" value="F:magnesium ion binding"/>
    <property type="evidence" value="ECO:0007669"/>
    <property type="project" value="UniProtKB-UniRule"/>
</dbReference>
<dbReference type="InterPro" id="IPR020548">
    <property type="entry name" value="Fructose_bisphosphatase_AS"/>
</dbReference>
<dbReference type="Proteomes" id="UP000245647">
    <property type="component" value="Unassembled WGS sequence"/>
</dbReference>
<evidence type="ECO:0000259" key="15">
    <source>
        <dbReference type="Pfam" id="PF18913"/>
    </source>
</evidence>
<dbReference type="Pfam" id="PF18913">
    <property type="entry name" value="FBPase_C"/>
    <property type="match status" value="1"/>
</dbReference>
<dbReference type="InterPro" id="IPR000146">
    <property type="entry name" value="FBPase_class-1"/>
</dbReference>
<dbReference type="GO" id="GO:0005986">
    <property type="term" value="P:sucrose biosynthetic process"/>
    <property type="evidence" value="ECO:0007669"/>
    <property type="project" value="TreeGrafter"/>
</dbReference>